<name>A0A382NE22_9ZZZZ</name>
<protein>
    <submittedName>
        <fullName evidence="1">Uncharacterized protein</fullName>
    </submittedName>
</protein>
<reference evidence="1" key="1">
    <citation type="submission" date="2018-05" db="EMBL/GenBank/DDBJ databases">
        <authorList>
            <person name="Lanie J.A."/>
            <person name="Ng W.-L."/>
            <person name="Kazmierczak K.M."/>
            <person name="Andrzejewski T.M."/>
            <person name="Davidsen T.M."/>
            <person name="Wayne K.J."/>
            <person name="Tettelin H."/>
            <person name="Glass J.I."/>
            <person name="Rusch D."/>
            <person name="Podicherti R."/>
            <person name="Tsui H.-C.T."/>
            <person name="Winkler M.E."/>
        </authorList>
    </citation>
    <scope>NUCLEOTIDE SEQUENCE</scope>
</reference>
<dbReference type="EMBL" id="UINC01099582">
    <property type="protein sequence ID" value="SVC58960.1"/>
    <property type="molecule type" value="Genomic_DNA"/>
</dbReference>
<proteinExistence type="predicted"/>
<evidence type="ECO:0000313" key="1">
    <source>
        <dbReference type="EMBL" id="SVC58960.1"/>
    </source>
</evidence>
<feature type="non-terminal residue" evidence="1">
    <location>
        <position position="32"/>
    </location>
</feature>
<accession>A0A382NE22</accession>
<dbReference type="AlphaFoldDB" id="A0A382NE22"/>
<sequence>MKNETLIDKLVKEARLGKLSRRTFMHYSLAAG</sequence>
<organism evidence="1">
    <name type="scientific">marine metagenome</name>
    <dbReference type="NCBI Taxonomy" id="408172"/>
    <lineage>
        <taxon>unclassified sequences</taxon>
        <taxon>metagenomes</taxon>
        <taxon>ecological metagenomes</taxon>
    </lineage>
</organism>
<gene>
    <name evidence="1" type="ORF">METZ01_LOCUS311814</name>
</gene>